<protein>
    <submittedName>
        <fullName evidence="3">Uncharacterized protein</fullName>
    </submittedName>
</protein>
<evidence type="ECO:0000313" key="4">
    <source>
        <dbReference type="Proteomes" id="UP000011081"/>
    </source>
</evidence>
<feature type="transmembrane region" description="Helical" evidence="2">
    <location>
        <begin position="301"/>
        <end position="319"/>
    </location>
</feature>
<dbReference type="EMBL" id="GL877472">
    <property type="protein sequence ID" value="ELA46005.1"/>
    <property type="molecule type" value="Genomic_DNA"/>
</dbReference>
<accession>L2GSE7</accession>
<dbReference type="AlphaFoldDB" id="L2GSE7"/>
<dbReference type="GeneID" id="19880361"/>
<dbReference type="OrthoDB" id="2187956at2759"/>
<proteinExistence type="predicted"/>
<keyword evidence="2" id="KW-1133">Transmembrane helix</keyword>
<name>L2GSE7_VAVCU</name>
<dbReference type="InParanoid" id="L2GSE7"/>
<keyword evidence="2" id="KW-0472">Membrane</keyword>
<gene>
    <name evidence="3" type="ORF">VCUG_02500</name>
</gene>
<dbReference type="VEuPathDB" id="MicrosporidiaDB:VCUG_02500"/>
<dbReference type="HOGENOM" id="CLU_858425_0_0_1"/>
<keyword evidence="2" id="KW-0812">Transmembrane</keyword>
<sequence length="324" mass="38052">MFMVSLGKHMDIDSTIFLCEVRDAHLFGKVMFFIKVRSICREVYKKCKDRNVIIKVWNFCNSNEEMRQIDVLKEVINEFNSKDHVEEADKDRKMRLCDDKSSGEEEKNKENENTGCKNKENVQSVKTKSRKNVDARRIVGVIKLENYQKGDQILYGLQNLSDPDLDLLYYNLSGDLIDISNAITKLISEHNAIRRKKEAAFGENIKNKIERKIEDKHTVDESMNDTYNVALGKETYNVNVKVYEEWLYRIFDSKDKCLKNIVDEKESVESIANLADFSKLFGSVYQKKFNYFDKKLWSDTFYVNLCVFLVICLSNIYLVKRIFF</sequence>
<keyword evidence="4" id="KW-1185">Reference proteome</keyword>
<dbReference type="RefSeq" id="XP_008075507.1">
    <property type="nucleotide sequence ID" value="XM_008077316.1"/>
</dbReference>
<evidence type="ECO:0000256" key="1">
    <source>
        <dbReference type="SAM" id="MobiDB-lite"/>
    </source>
</evidence>
<organism evidence="3 4">
    <name type="scientific">Vavraia culicis (isolate floridensis)</name>
    <name type="common">Microsporidian parasite</name>
    <dbReference type="NCBI Taxonomy" id="948595"/>
    <lineage>
        <taxon>Eukaryota</taxon>
        <taxon>Fungi</taxon>
        <taxon>Fungi incertae sedis</taxon>
        <taxon>Microsporidia</taxon>
        <taxon>Pleistophoridae</taxon>
        <taxon>Vavraia</taxon>
    </lineage>
</organism>
<dbReference type="Proteomes" id="UP000011081">
    <property type="component" value="Unassembled WGS sequence"/>
</dbReference>
<reference evidence="4" key="1">
    <citation type="submission" date="2011-03" db="EMBL/GenBank/DDBJ databases">
        <title>The genome sequence of Vavraia culicis strain floridensis.</title>
        <authorList>
            <consortium name="The Broad Institute Genome Sequencing Platform"/>
            <person name="Cuomo C."/>
            <person name="Becnel J."/>
            <person name="Sanscrainte N."/>
            <person name="Young S.K."/>
            <person name="Zeng Q."/>
            <person name="Gargeya S."/>
            <person name="Fitzgerald M."/>
            <person name="Haas B."/>
            <person name="Abouelleil A."/>
            <person name="Alvarado L."/>
            <person name="Arachchi H.M."/>
            <person name="Berlin A."/>
            <person name="Chapman S.B."/>
            <person name="Gearin G."/>
            <person name="Goldberg J."/>
            <person name="Griggs A."/>
            <person name="Gujja S."/>
            <person name="Hansen M."/>
            <person name="Heiman D."/>
            <person name="Howarth C."/>
            <person name="Larimer J."/>
            <person name="Lui A."/>
            <person name="MacDonald P.J.P."/>
            <person name="McCowen C."/>
            <person name="Montmayeur A."/>
            <person name="Murphy C."/>
            <person name="Neiman D."/>
            <person name="Pearson M."/>
            <person name="Priest M."/>
            <person name="Roberts A."/>
            <person name="Saif S."/>
            <person name="Shea T."/>
            <person name="Sisk P."/>
            <person name="Stolte C."/>
            <person name="Sykes S."/>
            <person name="Wortman J."/>
            <person name="Nusbaum C."/>
            <person name="Birren B."/>
        </authorList>
    </citation>
    <scope>NUCLEOTIDE SEQUENCE [LARGE SCALE GENOMIC DNA]</scope>
    <source>
        <strain evidence="4">floridensis</strain>
    </source>
</reference>
<evidence type="ECO:0000313" key="3">
    <source>
        <dbReference type="EMBL" id="ELA46005.1"/>
    </source>
</evidence>
<evidence type="ECO:0000256" key="2">
    <source>
        <dbReference type="SAM" id="Phobius"/>
    </source>
</evidence>
<feature type="region of interest" description="Disordered" evidence="1">
    <location>
        <begin position="96"/>
        <end position="117"/>
    </location>
</feature>